<dbReference type="Proteomes" id="UP000242877">
    <property type="component" value="Unassembled WGS sequence"/>
</dbReference>
<evidence type="ECO:0000313" key="7">
    <source>
        <dbReference type="EMBL" id="KZZ96420.1"/>
    </source>
</evidence>
<feature type="compositionally biased region" description="Polar residues" evidence="4">
    <location>
        <begin position="860"/>
        <end position="880"/>
    </location>
</feature>
<dbReference type="Pfam" id="PF18380">
    <property type="entry name" value="GEN1_C"/>
    <property type="match status" value="1"/>
</dbReference>
<dbReference type="Gene3D" id="1.10.150.20">
    <property type="entry name" value="5' to 3' exonuclease, C-terminal subdomain"/>
    <property type="match status" value="1"/>
</dbReference>
<feature type="compositionally biased region" description="Basic and acidic residues" evidence="4">
    <location>
        <begin position="593"/>
        <end position="602"/>
    </location>
</feature>
<dbReference type="SUPFAM" id="SSF88723">
    <property type="entry name" value="PIN domain-like"/>
    <property type="match status" value="1"/>
</dbReference>
<dbReference type="SUPFAM" id="SSF47807">
    <property type="entry name" value="5' to 3' exonuclease, C-terminal subdomain"/>
    <property type="match status" value="1"/>
</dbReference>
<organism evidence="7 8">
    <name type="scientific">Ascosphaera apis ARSEF 7405</name>
    <dbReference type="NCBI Taxonomy" id="392613"/>
    <lineage>
        <taxon>Eukaryota</taxon>
        <taxon>Fungi</taxon>
        <taxon>Dikarya</taxon>
        <taxon>Ascomycota</taxon>
        <taxon>Pezizomycotina</taxon>
        <taxon>Eurotiomycetes</taxon>
        <taxon>Eurotiomycetidae</taxon>
        <taxon>Onygenales</taxon>
        <taxon>Ascosphaeraceae</taxon>
        <taxon>Ascosphaera</taxon>
    </lineage>
</organism>
<feature type="compositionally biased region" description="Low complexity" evidence="4">
    <location>
        <begin position="544"/>
        <end position="560"/>
    </location>
</feature>
<protein>
    <submittedName>
        <fullName evidence="7">DNA repair protein (XPGC)/ Rad</fullName>
    </submittedName>
</protein>
<feature type="compositionally biased region" description="Polar residues" evidence="4">
    <location>
        <begin position="836"/>
        <end position="851"/>
    </location>
</feature>
<dbReference type="Gene3D" id="3.40.50.1010">
    <property type="entry name" value="5'-nuclease"/>
    <property type="match status" value="2"/>
</dbReference>
<feature type="compositionally biased region" description="Polar residues" evidence="4">
    <location>
        <begin position="689"/>
        <end position="699"/>
    </location>
</feature>
<evidence type="ECO:0000259" key="5">
    <source>
        <dbReference type="SMART" id="SM00484"/>
    </source>
</evidence>
<name>A0A166PFI8_9EURO</name>
<keyword evidence="1" id="KW-0540">Nuclease</keyword>
<evidence type="ECO:0000256" key="1">
    <source>
        <dbReference type="ARBA" id="ARBA00022722"/>
    </source>
</evidence>
<evidence type="ECO:0000259" key="6">
    <source>
        <dbReference type="SMART" id="SM00485"/>
    </source>
</evidence>
<dbReference type="GO" id="GO:0008821">
    <property type="term" value="F:crossover junction DNA endonuclease activity"/>
    <property type="evidence" value="ECO:0007669"/>
    <property type="project" value="InterPro"/>
</dbReference>
<proteinExistence type="predicted"/>
<dbReference type="CDD" id="cd09906">
    <property type="entry name" value="H3TH_YEN1"/>
    <property type="match status" value="1"/>
</dbReference>
<keyword evidence="8" id="KW-1185">Reference proteome</keyword>
<keyword evidence="2" id="KW-0378">Hydrolase</keyword>
<evidence type="ECO:0000313" key="8">
    <source>
        <dbReference type="Proteomes" id="UP000242877"/>
    </source>
</evidence>
<gene>
    <name evidence="7" type="ORF">AAP_01193</name>
</gene>
<dbReference type="InterPro" id="IPR006084">
    <property type="entry name" value="XPG/Rad2"/>
</dbReference>
<dbReference type="CDD" id="cd09870">
    <property type="entry name" value="PIN_YEN1"/>
    <property type="match status" value="1"/>
</dbReference>
<feature type="compositionally biased region" description="Polar residues" evidence="4">
    <location>
        <begin position="736"/>
        <end position="751"/>
    </location>
</feature>
<dbReference type="EMBL" id="AZGZ01000003">
    <property type="protein sequence ID" value="KZZ96420.1"/>
    <property type="molecule type" value="Genomic_DNA"/>
</dbReference>
<keyword evidence="3" id="KW-0175">Coiled coil</keyword>
<feature type="coiled-coil region" evidence="3">
    <location>
        <begin position="459"/>
        <end position="493"/>
    </location>
</feature>
<dbReference type="PRINTS" id="PR00853">
    <property type="entry name" value="XPGRADSUPER"/>
</dbReference>
<dbReference type="InterPro" id="IPR006085">
    <property type="entry name" value="XPG_DNA_repair_N"/>
</dbReference>
<feature type="region of interest" description="Disordered" evidence="4">
    <location>
        <begin position="736"/>
        <end position="796"/>
    </location>
</feature>
<feature type="compositionally biased region" description="Basic residues" evidence="4">
    <location>
        <begin position="630"/>
        <end position="645"/>
    </location>
</feature>
<dbReference type="InterPro" id="IPR041177">
    <property type="entry name" value="GEN1_C"/>
</dbReference>
<dbReference type="PANTHER" id="PTHR11081:SF75">
    <property type="entry name" value="ENDONUCLEASE, PUTATIVE (AFU_ORTHOLOGUE AFUA_3G13260)-RELATED"/>
    <property type="match status" value="1"/>
</dbReference>
<dbReference type="AlphaFoldDB" id="A0A166PFI8"/>
<dbReference type="InterPro" id="IPR029060">
    <property type="entry name" value="PIN-like_dom_sf"/>
</dbReference>
<feature type="domain" description="XPG N-terminal" evidence="6">
    <location>
        <begin position="1"/>
        <end position="109"/>
    </location>
</feature>
<feature type="region of interest" description="Disordered" evidence="4">
    <location>
        <begin position="522"/>
        <end position="608"/>
    </location>
</feature>
<evidence type="ECO:0000256" key="2">
    <source>
        <dbReference type="ARBA" id="ARBA00022801"/>
    </source>
</evidence>
<dbReference type="InterPro" id="IPR037316">
    <property type="entry name" value="Yen1_H3TH"/>
</dbReference>
<dbReference type="SMART" id="SM00484">
    <property type="entry name" value="XPGI"/>
    <property type="match status" value="1"/>
</dbReference>
<feature type="domain" description="XPG-I" evidence="5">
    <location>
        <begin position="109"/>
        <end position="185"/>
    </location>
</feature>
<feature type="region of interest" description="Disordered" evidence="4">
    <location>
        <begin position="834"/>
        <end position="883"/>
    </location>
</feature>
<dbReference type="GO" id="GO:0017108">
    <property type="term" value="F:5'-flap endonuclease activity"/>
    <property type="evidence" value="ECO:0007669"/>
    <property type="project" value="TreeGrafter"/>
</dbReference>
<sequence length="943" mass="104724">MGIPGLVSVIGPGERVSLSTFAVHFLQDKKRPIRIAIDISIWLFQIQASKGGLNPELRTLLFRLTRLTSLPIHPLFVYDGKDRPHLKRGKVVRGTSGGILERQSQRLLDAFNLPWHRAPGEAEAECSLLQRAGIVDAVMTEDIDAVMFGSEVTLLNFSKEASGSAAATHVSVYRTRSENGHPPNVQMDRQAMILFALLSGGDYIPAGVPKCGTKLAGEIVAAGFGKRLMAIFRSDGEDQESKLAEWRQQLEDELHTNSSGFFKTKHKAITIPKTFPDKRVLLAYAIPVVSNISELRALREATTWSHVIDAEKVRTFTQEVLGWELASGSMTLTNLLGPPLLTQRMLLQRPLFTLLDHDEDTNVPIICNEKKASDDDGYDEVRVEFLPVKVVGFTINEQKIPETEKNASNTSNDGEHLEETINDEAAPSQSTNQQVRTVSFDPKQRKRIWVPQLLAELGMTDIMQEYRTKQAAKQEAQRKAAEEKVLRSEARKAKKYAKKVLDPSMKEGSILKYTRVIKSGTMAMHKSPSKKPESSVAPRNSVLSSSQTDSFSGSSIFNSSQDPINATQTSDQQDGPITDYTSQKKPLKTSEQSSRDGPHTSDIEAAFDSDYNYEGLKNELAERESSLRRGSGKSKRASKREKKSKLQGSEVAVSRQQEPKSQPPALSKSSKRTTSTSCDEIEEDEVQTIECSMQQQSGMSEEESIIQAMKDLTVIPEAYTNNEDIALQMEGLRLSSKTSKTQKQPARSQRIFQPHEVFQRQKPKKTSSVSGVNRPRAVSNDGAVTKGNDLEPARRRGAEKDIIEIFSDSDESELPCSKSQSTALRDNSLKSKTGAIVNSGSKSINKLSRQVQPPDDGNAHGNSSTEQLEANSHTETQQTDPLRIADDSDVIIETFNGYWRYRRTGTNVHSMKVRRSNRRDTGAWQSGHQIWQGAVKTLDLTQE</sequence>
<dbReference type="Pfam" id="PF00867">
    <property type="entry name" value="XPG_I"/>
    <property type="match status" value="1"/>
</dbReference>
<dbReference type="OrthoDB" id="2959108at2759"/>
<feature type="compositionally biased region" description="Polar residues" evidence="4">
    <location>
        <begin position="561"/>
        <end position="592"/>
    </location>
</feature>
<dbReference type="GO" id="GO:0006281">
    <property type="term" value="P:DNA repair"/>
    <property type="evidence" value="ECO:0007669"/>
    <property type="project" value="UniProtKB-ARBA"/>
</dbReference>
<dbReference type="InterPro" id="IPR036279">
    <property type="entry name" value="5-3_exonuclease_C_sf"/>
</dbReference>
<accession>A0A166PFI8</accession>
<dbReference type="PANTHER" id="PTHR11081">
    <property type="entry name" value="FLAP ENDONUCLEASE FAMILY MEMBER"/>
    <property type="match status" value="1"/>
</dbReference>
<dbReference type="InterPro" id="IPR006086">
    <property type="entry name" value="XPG-I_dom"/>
</dbReference>
<evidence type="ECO:0000256" key="4">
    <source>
        <dbReference type="SAM" id="MobiDB-lite"/>
    </source>
</evidence>
<dbReference type="Pfam" id="PF00752">
    <property type="entry name" value="XPG_N"/>
    <property type="match status" value="1"/>
</dbReference>
<evidence type="ECO:0000256" key="3">
    <source>
        <dbReference type="SAM" id="Coils"/>
    </source>
</evidence>
<comment type="caution">
    <text evidence="7">The sequence shown here is derived from an EMBL/GenBank/DDBJ whole genome shotgun (WGS) entry which is preliminary data.</text>
</comment>
<reference evidence="7 8" key="1">
    <citation type="journal article" date="2016" name="Genome Biol. Evol.">
        <title>Divergent and convergent evolution of fungal pathogenicity.</title>
        <authorList>
            <person name="Shang Y."/>
            <person name="Xiao G."/>
            <person name="Zheng P."/>
            <person name="Cen K."/>
            <person name="Zhan S."/>
            <person name="Wang C."/>
        </authorList>
    </citation>
    <scope>NUCLEOTIDE SEQUENCE [LARGE SCALE GENOMIC DNA]</scope>
    <source>
        <strain evidence="7 8">ARSEF 7405</strain>
    </source>
</reference>
<dbReference type="VEuPathDB" id="FungiDB:AAP_01193"/>
<dbReference type="SMART" id="SM00485">
    <property type="entry name" value="XPGN"/>
    <property type="match status" value="1"/>
</dbReference>
<feature type="region of interest" description="Disordered" evidence="4">
    <location>
        <begin position="622"/>
        <end position="703"/>
    </location>
</feature>